<keyword evidence="1" id="KW-0812">Transmembrane</keyword>
<keyword evidence="1" id="KW-0472">Membrane</keyword>
<dbReference type="AlphaFoldDB" id="A0A0R3RYH5"/>
<feature type="domain" description="DUF8077" evidence="2">
    <location>
        <begin position="3"/>
        <end position="79"/>
    </location>
</feature>
<accession>A0A0R3RYH5</accession>
<feature type="transmembrane region" description="Helical" evidence="1">
    <location>
        <begin position="87"/>
        <end position="109"/>
    </location>
</feature>
<dbReference type="Proteomes" id="UP000050640">
    <property type="component" value="Unplaced"/>
</dbReference>
<sequence length="288" mass="33066">MWEVSFKPDYVVLLDGYPKINYGAVQFRFLIVLPPNAVPIDRLRRPFLTREILSNFLNASIKEFERRFGWEVSSYERFPKFDSVTEFMNIALIPIGFILLILMLLLAYWSSTINRSTGGSEEWFITGVSGGKSTAMKRTLEIIEEQKVLYAEKNGRKASYCVKLSRPSIQTIPETPIEEKPGLDEDLADASKKEITEEWDNKSAVEAVPMHLSIMRTESTSTLGSTAAFRNHSGRRASHRRLSSIDDGAFNIKRHRKKQFNSRSKRHTQRQWKLTSMALSGFGKSRKY</sequence>
<reference evidence="4" key="1">
    <citation type="submission" date="2017-02" db="UniProtKB">
        <authorList>
            <consortium name="WormBaseParasite"/>
        </authorList>
    </citation>
    <scope>IDENTIFICATION</scope>
</reference>
<dbReference type="InterPro" id="IPR058390">
    <property type="entry name" value="DUF8077"/>
</dbReference>
<evidence type="ECO:0000259" key="2">
    <source>
        <dbReference type="Pfam" id="PF26284"/>
    </source>
</evidence>
<dbReference type="WBParaSite" id="EEL_0000733101-mRNA-1">
    <property type="protein sequence ID" value="EEL_0000733101-mRNA-1"/>
    <property type="gene ID" value="EEL_0000733101"/>
</dbReference>
<evidence type="ECO:0000313" key="4">
    <source>
        <dbReference type="WBParaSite" id="EEL_0000733101-mRNA-1"/>
    </source>
</evidence>
<name>A0A0R3RYH5_9BILA</name>
<dbReference type="Pfam" id="PF26284">
    <property type="entry name" value="DUF8077"/>
    <property type="match status" value="1"/>
</dbReference>
<organism evidence="3 4">
    <name type="scientific">Elaeophora elaphi</name>
    <dbReference type="NCBI Taxonomy" id="1147741"/>
    <lineage>
        <taxon>Eukaryota</taxon>
        <taxon>Metazoa</taxon>
        <taxon>Ecdysozoa</taxon>
        <taxon>Nematoda</taxon>
        <taxon>Chromadorea</taxon>
        <taxon>Rhabditida</taxon>
        <taxon>Spirurina</taxon>
        <taxon>Spiruromorpha</taxon>
        <taxon>Filarioidea</taxon>
        <taxon>Onchocercidae</taxon>
        <taxon>Elaeophora</taxon>
    </lineage>
</organism>
<evidence type="ECO:0000256" key="1">
    <source>
        <dbReference type="SAM" id="Phobius"/>
    </source>
</evidence>
<protein>
    <recommendedName>
        <fullName evidence="2">DUF8077 domain-containing protein</fullName>
    </recommendedName>
</protein>
<evidence type="ECO:0000313" key="3">
    <source>
        <dbReference type="Proteomes" id="UP000050640"/>
    </source>
</evidence>
<keyword evidence="3" id="KW-1185">Reference proteome</keyword>
<proteinExistence type="predicted"/>
<keyword evidence="1" id="KW-1133">Transmembrane helix</keyword>